<comment type="similarity">
    <text evidence="1">Belongs to the ABC transporter superfamily.</text>
</comment>
<protein>
    <submittedName>
        <fullName evidence="6">ABC transporter ATP-binding protein</fullName>
    </submittedName>
</protein>
<dbReference type="InterPro" id="IPR050763">
    <property type="entry name" value="ABC_transporter_ATP-binding"/>
</dbReference>
<evidence type="ECO:0000313" key="7">
    <source>
        <dbReference type="Proteomes" id="UP000553059"/>
    </source>
</evidence>
<dbReference type="SMART" id="SM00382">
    <property type="entry name" value="AAA"/>
    <property type="match status" value="1"/>
</dbReference>
<dbReference type="Gene3D" id="3.40.50.300">
    <property type="entry name" value="P-loop containing nucleotide triphosphate hydrolases"/>
    <property type="match status" value="1"/>
</dbReference>
<evidence type="ECO:0000256" key="2">
    <source>
        <dbReference type="ARBA" id="ARBA00022448"/>
    </source>
</evidence>
<sequence length="230" mass="26186">MILLENVCKEFDTGFSLKNITLNINHGEKVLVFGPNGAGKTTFLKILSCLITPSSGTLKIMGYPPSMRTKLLGSTGFAPQSGHLYESLTIKQNLEFYGKMYGVDKPELDERMNWLLAQFNLTMKLDSKISQLSKGMRQRLLIIKALLHKPQLLLLDEPYSGLDLESSEYLHRFIDSVEDKTVVTATHDFNTEIQEGQRIIIFNQGAIVFDELWQDNIASFKDFYRWKVGQ</sequence>
<keyword evidence="2" id="KW-0813">Transport</keyword>
<dbReference type="Proteomes" id="UP000553059">
    <property type="component" value="Unassembled WGS sequence"/>
</dbReference>
<dbReference type="PANTHER" id="PTHR42711">
    <property type="entry name" value="ABC TRANSPORTER ATP-BINDING PROTEIN"/>
    <property type="match status" value="1"/>
</dbReference>
<dbReference type="PANTHER" id="PTHR42711:SF5">
    <property type="entry name" value="ABC TRANSPORTER ATP-BINDING PROTEIN NATA"/>
    <property type="match status" value="1"/>
</dbReference>
<keyword evidence="3" id="KW-0547">Nucleotide-binding</keyword>
<dbReference type="GO" id="GO:0005524">
    <property type="term" value="F:ATP binding"/>
    <property type="evidence" value="ECO:0007669"/>
    <property type="project" value="UniProtKB-KW"/>
</dbReference>
<dbReference type="Pfam" id="PF00005">
    <property type="entry name" value="ABC_tran"/>
    <property type="match status" value="1"/>
</dbReference>
<evidence type="ECO:0000259" key="5">
    <source>
        <dbReference type="PROSITE" id="PS50893"/>
    </source>
</evidence>
<reference evidence="6 7" key="1">
    <citation type="journal article" date="2020" name="Biotechnol. Biofuels">
        <title>New insights from the biogas microbiome by comprehensive genome-resolved metagenomics of nearly 1600 species originating from multiple anaerobic digesters.</title>
        <authorList>
            <person name="Campanaro S."/>
            <person name="Treu L."/>
            <person name="Rodriguez-R L.M."/>
            <person name="Kovalovszki A."/>
            <person name="Ziels R.M."/>
            <person name="Maus I."/>
            <person name="Zhu X."/>
            <person name="Kougias P.G."/>
            <person name="Basile A."/>
            <person name="Luo G."/>
            <person name="Schluter A."/>
            <person name="Konstantinidis K.T."/>
            <person name="Angelidaki I."/>
        </authorList>
    </citation>
    <scope>NUCLEOTIDE SEQUENCE [LARGE SCALE GENOMIC DNA]</scope>
    <source>
        <strain evidence="6">AS05jafATM_4</strain>
    </source>
</reference>
<dbReference type="PROSITE" id="PS00211">
    <property type="entry name" value="ABC_TRANSPORTER_1"/>
    <property type="match status" value="1"/>
</dbReference>
<dbReference type="AlphaFoldDB" id="A0A7C7D7V6"/>
<accession>A0A7C7D7V6</accession>
<name>A0A7C7D7V6_9FIRM</name>
<dbReference type="PROSITE" id="PS50893">
    <property type="entry name" value="ABC_TRANSPORTER_2"/>
    <property type="match status" value="1"/>
</dbReference>
<dbReference type="InterPro" id="IPR003439">
    <property type="entry name" value="ABC_transporter-like_ATP-bd"/>
</dbReference>
<comment type="caution">
    <text evidence="6">The sequence shown here is derived from an EMBL/GenBank/DDBJ whole genome shotgun (WGS) entry which is preliminary data.</text>
</comment>
<dbReference type="InterPro" id="IPR017871">
    <property type="entry name" value="ABC_transporter-like_CS"/>
</dbReference>
<evidence type="ECO:0000313" key="6">
    <source>
        <dbReference type="EMBL" id="HHY25698.1"/>
    </source>
</evidence>
<dbReference type="InterPro" id="IPR027417">
    <property type="entry name" value="P-loop_NTPase"/>
</dbReference>
<dbReference type="GO" id="GO:0016887">
    <property type="term" value="F:ATP hydrolysis activity"/>
    <property type="evidence" value="ECO:0007669"/>
    <property type="project" value="InterPro"/>
</dbReference>
<organism evidence="6 7">
    <name type="scientific">Desulfitobacterium dehalogenans</name>
    <dbReference type="NCBI Taxonomy" id="36854"/>
    <lineage>
        <taxon>Bacteria</taxon>
        <taxon>Bacillati</taxon>
        <taxon>Bacillota</taxon>
        <taxon>Clostridia</taxon>
        <taxon>Eubacteriales</taxon>
        <taxon>Desulfitobacteriaceae</taxon>
        <taxon>Desulfitobacterium</taxon>
    </lineage>
</organism>
<dbReference type="EMBL" id="DUTF01000068">
    <property type="protein sequence ID" value="HHY25698.1"/>
    <property type="molecule type" value="Genomic_DNA"/>
</dbReference>
<gene>
    <name evidence="6" type="ORF">GX523_02895</name>
</gene>
<evidence type="ECO:0000256" key="3">
    <source>
        <dbReference type="ARBA" id="ARBA00022741"/>
    </source>
</evidence>
<evidence type="ECO:0000256" key="4">
    <source>
        <dbReference type="ARBA" id="ARBA00022840"/>
    </source>
</evidence>
<dbReference type="SUPFAM" id="SSF52540">
    <property type="entry name" value="P-loop containing nucleoside triphosphate hydrolases"/>
    <property type="match status" value="1"/>
</dbReference>
<feature type="domain" description="ABC transporter" evidence="5">
    <location>
        <begin position="2"/>
        <end position="229"/>
    </location>
</feature>
<evidence type="ECO:0000256" key="1">
    <source>
        <dbReference type="ARBA" id="ARBA00005417"/>
    </source>
</evidence>
<dbReference type="InterPro" id="IPR003593">
    <property type="entry name" value="AAA+_ATPase"/>
</dbReference>
<proteinExistence type="inferred from homology"/>
<keyword evidence="4 6" id="KW-0067">ATP-binding</keyword>